<dbReference type="EMBL" id="BAABDI010000018">
    <property type="protein sequence ID" value="GAA3979634.1"/>
    <property type="molecule type" value="Genomic_DNA"/>
</dbReference>
<comment type="caution">
    <text evidence="2">The sequence shown here is derived from an EMBL/GenBank/DDBJ whole genome shotgun (WGS) entry which is preliminary data.</text>
</comment>
<name>A0ABP7QC47_9BACT</name>
<gene>
    <name evidence="2" type="ORF">GCM10022407_26070</name>
</gene>
<organism evidence="2 3">
    <name type="scientific">Hymenobacter antarcticus</name>
    <dbReference type="NCBI Taxonomy" id="486270"/>
    <lineage>
        <taxon>Bacteria</taxon>
        <taxon>Pseudomonadati</taxon>
        <taxon>Bacteroidota</taxon>
        <taxon>Cytophagia</taxon>
        <taxon>Cytophagales</taxon>
        <taxon>Hymenobacteraceae</taxon>
        <taxon>Hymenobacter</taxon>
    </lineage>
</organism>
<sequence>MPHPVPLAAPAGPGGGSQFYYDDNDQGGIDLQVCNHAHCRQHGGWLCAQNEGFRGHKDPNEFLLQKPPPRPPAKRPPGRRASESVGQVYYHVGLDGDGANSCFAQNQIAPHFLMLSYYGAG</sequence>
<protein>
    <submittedName>
        <fullName evidence="2">Uncharacterized protein</fullName>
    </submittedName>
</protein>
<evidence type="ECO:0000313" key="3">
    <source>
        <dbReference type="Proteomes" id="UP001501556"/>
    </source>
</evidence>
<reference evidence="3" key="1">
    <citation type="journal article" date="2019" name="Int. J. Syst. Evol. Microbiol.">
        <title>The Global Catalogue of Microorganisms (GCM) 10K type strain sequencing project: providing services to taxonomists for standard genome sequencing and annotation.</title>
        <authorList>
            <consortium name="The Broad Institute Genomics Platform"/>
            <consortium name="The Broad Institute Genome Sequencing Center for Infectious Disease"/>
            <person name="Wu L."/>
            <person name="Ma J."/>
        </authorList>
    </citation>
    <scope>NUCLEOTIDE SEQUENCE [LARGE SCALE GENOMIC DNA]</scope>
    <source>
        <strain evidence="3">JCM 17217</strain>
    </source>
</reference>
<keyword evidence="3" id="KW-1185">Reference proteome</keyword>
<evidence type="ECO:0000256" key="1">
    <source>
        <dbReference type="SAM" id="MobiDB-lite"/>
    </source>
</evidence>
<dbReference type="Proteomes" id="UP001501556">
    <property type="component" value="Unassembled WGS sequence"/>
</dbReference>
<proteinExistence type="predicted"/>
<feature type="region of interest" description="Disordered" evidence="1">
    <location>
        <begin position="57"/>
        <end position="82"/>
    </location>
</feature>
<accession>A0ABP7QC47</accession>
<evidence type="ECO:0000313" key="2">
    <source>
        <dbReference type="EMBL" id="GAA3979634.1"/>
    </source>
</evidence>
<feature type="region of interest" description="Disordered" evidence="1">
    <location>
        <begin position="1"/>
        <end position="21"/>
    </location>
</feature>